<feature type="domain" description="EGF-like" evidence="6">
    <location>
        <begin position="711"/>
        <end position="747"/>
    </location>
</feature>
<dbReference type="PANTHER" id="PTHR11219">
    <property type="entry name" value="TENEURIN AND N-ACETYLGLUCOSAMINE-1-PHOSPHODIESTER ALPHA-N-ACETYLGLUCOSAMINIDASE"/>
    <property type="match status" value="1"/>
</dbReference>
<feature type="domain" description="EGF-like" evidence="6">
    <location>
        <begin position="23"/>
        <end position="55"/>
    </location>
</feature>
<feature type="chain" id="PRO_5001534155" description="EGF-like domain-containing protein" evidence="5">
    <location>
        <begin position="26"/>
        <end position="1063"/>
    </location>
</feature>
<keyword evidence="5" id="KW-0732">Signal</keyword>
<dbReference type="VEuPathDB" id="FungiDB:H310_14193"/>
<feature type="disulfide bond" evidence="4">
    <location>
        <begin position="45"/>
        <end position="54"/>
    </location>
</feature>
<dbReference type="STRING" id="157072.A0A024TAW7"/>
<gene>
    <name evidence="7" type="ORF">H310_14193</name>
</gene>
<name>A0A024TAW7_9STRA</name>
<evidence type="ECO:0000256" key="2">
    <source>
        <dbReference type="ARBA" id="ARBA00022737"/>
    </source>
</evidence>
<evidence type="ECO:0000313" key="7">
    <source>
        <dbReference type="EMBL" id="ETV91193.1"/>
    </source>
</evidence>
<evidence type="ECO:0000256" key="1">
    <source>
        <dbReference type="ARBA" id="ARBA00022536"/>
    </source>
</evidence>
<dbReference type="eggNOG" id="KOG1225">
    <property type="taxonomic scope" value="Eukaryota"/>
</dbReference>
<evidence type="ECO:0000256" key="4">
    <source>
        <dbReference type="PROSITE-ProRule" id="PRU00076"/>
    </source>
</evidence>
<dbReference type="Gene3D" id="2.60.120.260">
    <property type="entry name" value="Galactose-binding domain-like"/>
    <property type="match status" value="1"/>
</dbReference>
<dbReference type="EMBL" id="KI914013">
    <property type="protein sequence ID" value="ETV91193.1"/>
    <property type="molecule type" value="Genomic_DNA"/>
</dbReference>
<dbReference type="AlphaFoldDB" id="A0A024TAW7"/>
<reference evidence="7" key="1">
    <citation type="submission" date="2013-12" db="EMBL/GenBank/DDBJ databases">
        <title>The Genome Sequence of Aphanomyces invadans NJM9701.</title>
        <authorList>
            <consortium name="The Broad Institute Genomics Platform"/>
            <person name="Russ C."/>
            <person name="Tyler B."/>
            <person name="van West P."/>
            <person name="Dieguez-Uribeondo J."/>
            <person name="Young S.K."/>
            <person name="Zeng Q."/>
            <person name="Gargeya S."/>
            <person name="Fitzgerald M."/>
            <person name="Abouelleil A."/>
            <person name="Alvarado L."/>
            <person name="Chapman S.B."/>
            <person name="Gainer-Dewar J."/>
            <person name="Goldberg J."/>
            <person name="Griggs A."/>
            <person name="Gujja S."/>
            <person name="Hansen M."/>
            <person name="Howarth C."/>
            <person name="Imamovic A."/>
            <person name="Ireland A."/>
            <person name="Larimer J."/>
            <person name="McCowan C."/>
            <person name="Murphy C."/>
            <person name="Pearson M."/>
            <person name="Poon T.W."/>
            <person name="Priest M."/>
            <person name="Roberts A."/>
            <person name="Saif S."/>
            <person name="Shea T."/>
            <person name="Sykes S."/>
            <person name="Wortman J."/>
            <person name="Nusbaum C."/>
            <person name="Birren B."/>
        </authorList>
    </citation>
    <scope>NUCLEOTIDE SEQUENCE [LARGE SCALE GENOMIC DNA]</scope>
    <source>
        <strain evidence="7">NJM9701</strain>
    </source>
</reference>
<organism evidence="7">
    <name type="scientific">Aphanomyces invadans</name>
    <dbReference type="NCBI Taxonomy" id="157072"/>
    <lineage>
        <taxon>Eukaryota</taxon>
        <taxon>Sar</taxon>
        <taxon>Stramenopiles</taxon>
        <taxon>Oomycota</taxon>
        <taxon>Saprolegniomycetes</taxon>
        <taxon>Saprolegniales</taxon>
        <taxon>Verrucalvaceae</taxon>
        <taxon>Aphanomyces</taxon>
    </lineage>
</organism>
<feature type="disulfide bond" evidence="4">
    <location>
        <begin position="95"/>
        <end position="104"/>
    </location>
</feature>
<feature type="disulfide bond" evidence="4">
    <location>
        <begin position="27"/>
        <end position="37"/>
    </location>
</feature>
<dbReference type="SMART" id="SM00181">
    <property type="entry name" value="EGF"/>
    <property type="match status" value="6"/>
</dbReference>
<dbReference type="RefSeq" id="XP_008880224.1">
    <property type="nucleotide sequence ID" value="XM_008882002.1"/>
</dbReference>
<dbReference type="PROSITE" id="PS50026">
    <property type="entry name" value="EGF_3"/>
    <property type="match status" value="3"/>
</dbReference>
<dbReference type="InterPro" id="IPR013111">
    <property type="entry name" value="EGF_extracell"/>
</dbReference>
<dbReference type="PROSITE" id="PS00022">
    <property type="entry name" value="EGF_1"/>
    <property type="match status" value="3"/>
</dbReference>
<dbReference type="InterPro" id="IPR051216">
    <property type="entry name" value="Teneurin"/>
</dbReference>
<dbReference type="PROSITE" id="PS01186">
    <property type="entry name" value="EGF_2"/>
    <property type="match status" value="4"/>
</dbReference>
<accession>A0A024TAW7</accession>
<evidence type="ECO:0000256" key="5">
    <source>
        <dbReference type="SAM" id="SignalP"/>
    </source>
</evidence>
<dbReference type="Pfam" id="PF07974">
    <property type="entry name" value="EGF_2"/>
    <property type="match status" value="1"/>
</dbReference>
<keyword evidence="3 4" id="KW-1015">Disulfide bond</keyword>
<evidence type="ECO:0000259" key="6">
    <source>
        <dbReference type="PROSITE" id="PS50026"/>
    </source>
</evidence>
<evidence type="ECO:0000256" key="3">
    <source>
        <dbReference type="ARBA" id="ARBA00023157"/>
    </source>
</evidence>
<protein>
    <recommendedName>
        <fullName evidence="6">EGF-like domain-containing protein</fullName>
    </recommendedName>
</protein>
<proteinExistence type="predicted"/>
<dbReference type="GeneID" id="20091243"/>
<comment type="caution">
    <text evidence="4">Lacks conserved residue(s) required for the propagation of feature annotation.</text>
</comment>
<feature type="disulfide bond" evidence="4">
    <location>
        <begin position="737"/>
        <end position="746"/>
    </location>
</feature>
<sequence>MRLRRGTVAMRWVGFMAVVPASIRAMCSNACSGHGFCNAFNVCQCTSGFTGGDCSLRTCPVGKAWGVITATDTAHQPAECSGRGNCVSSSGTCSCQNGFEGSACQHVICLESCSSRGRCITMEQLAGDALTALNALDKPPFEYSPYAMWDADMLRGCMCDDGYGGYNCLVERCSGGDDPLTTGQTEEIQLVSCAASYLQHTITFNYDTTPTSGTFVLEFGRLRTSPISVHAAAANALGTSMTEMLQTLPTIPAVTVVRRTTAFATFWDVTFAPSSVEQHSFQPRWRAVEVQSFFCAADSGFLTLAYNKFLFGNIPSTALASDLKLRLESNPKLAVVDVTYSSGTTLCRATGNQITIAFQLMRDRDVVGDVPELVIDATNQGQRNGLFLGGLPPTVDAVATELVKGIDTCHRVEVQRLVCCATSGFFSLTFEGRTVSNLPFTIAAADLRSSLLASFPTLVDIDVTYSVGSTTACDAVGSGTAITIAFVVVSTNGPSGNGDLAAITADRTNGGTSGLVHASPNLLQLTATAVEVVKGARCVPLSSTFVAAPTRQITATVVQGGGEFSLGFRGQSTGPIPATASPAQVAAALTRLPAITGIDVAFTTGEACATPANVMQLTFTQEFGNVPTMTADARGSPAVVQVFASGAVDPATSLASVDGTKEMIECSGRGTCDYSKGGACKCYTGYIASNGRGQPATSLIRRDDCGAMAITIASCPGDIPCSGHGTCSNEPMFKCTCAVGWRNGDCSERVCPFGLSWFSYPADHNVAHRDFAECSNVGLCDRTTALCQCSAPYVGPACNLMGCGGSGAECSGHGRCMTLRQLAPEVRVNGVVAGFTFGDDPNNPWTWEADKIQSCLCDPPFVGYDCSLVDCPHGDDPNTYLDVQEIQHVHCVATGGSFTLTFREQTTSPIAWDASAAAVQEALDALSTIESVVIAFSGSNTAVCTPGGVVTTVRFVYELGALPCLQPDKTQLMDTVQGDGTPGTGMVNINCAGSTLMGQYVSVVGTREDAVCSNHGQCDTQVGVCRCDPFFASSDGLGGPGTRGDCGFRTHLAKGSGGGSSSS</sequence>
<dbReference type="OrthoDB" id="442731at2759"/>
<dbReference type="PANTHER" id="PTHR11219:SF69">
    <property type="entry name" value="TENEURIN-A"/>
    <property type="match status" value="1"/>
</dbReference>
<feature type="signal peptide" evidence="5">
    <location>
        <begin position="1"/>
        <end position="25"/>
    </location>
</feature>
<dbReference type="InterPro" id="IPR000742">
    <property type="entry name" value="EGF"/>
</dbReference>
<keyword evidence="2" id="KW-0677">Repeat</keyword>
<feature type="domain" description="EGF-like" evidence="6">
    <location>
        <begin position="71"/>
        <end position="105"/>
    </location>
</feature>
<keyword evidence="1 4" id="KW-0245">EGF-like domain</keyword>
<dbReference type="Gene3D" id="2.10.25.10">
    <property type="entry name" value="Laminin"/>
    <property type="match status" value="1"/>
</dbReference>